<dbReference type="HAMAP" id="MF_00024">
    <property type="entry name" value="CobD_CbiB"/>
    <property type="match status" value="1"/>
</dbReference>
<comment type="pathway">
    <text evidence="2 9">Cofactor biosynthesis; adenosylcobalamin biosynthesis.</text>
</comment>
<accession>A0A432LM06</accession>
<organism evidence="10 11">
    <name type="scientific">Prevotella koreensis</name>
    <dbReference type="NCBI Taxonomy" id="2490854"/>
    <lineage>
        <taxon>Bacteria</taxon>
        <taxon>Pseudomonadati</taxon>
        <taxon>Bacteroidota</taxon>
        <taxon>Bacteroidia</taxon>
        <taxon>Bacteroidales</taxon>
        <taxon>Prevotellaceae</taxon>
        <taxon>Prevotella</taxon>
    </lineage>
</organism>
<comment type="caution">
    <text evidence="9">Lacks conserved residue(s) required for the propagation of feature annotation.</text>
</comment>
<feature type="transmembrane region" description="Helical" evidence="9">
    <location>
        <begin position="294"/>
        <end position="312"/>
    </location>
</feature>
<comment type="caution">
    <text evidence="10">The sequence shown here is derived from an EMBL/GenBank/DDBJ whole genome shotgun (WGS) entry which is preliminary data.</text>
</comment>
<name>A0A432LM06_9BACT</name>
<dbReference type="GO" id="GO:0005886">
    <property type="term" value="C:plasma membrane"/>
    <property type="evidence" value="ECO:0007669"/>
    <property type="project" value="UniProtKB-SubCell"/>
</dbReference>
<keyword evidence="8 9" id="KW-0472">Membrane</keyword>
<evidence type="ECO:0000256" key="5">
    <source>
        <dbReference type="ARBA" id="ARBA00022573"/>
    </source>
</evidence>
<keyword evidence="4 9" id="KW-1003">Cell membrane</keyword>
<dbReference type="UniPathway" id="UPA00148"/>
<feature type="transmembrane region" description="Helical" evidence="9">
    <location>
        <begin position="82"/>
        <end position="101"/>
    </location>
</feature>
<keyword evidence="7 9" id="KW-1133">Transmembrane helix</keyword>
<reference evidence="10 11" key="1">
    <citation type="submission" date="2018-12" db="EMBL/GenBank/DDBJ databases">
        <title>Genome sequencing of Prevotella sp. KCOM 3155 (= JS262).</title>
        <authorList>
            <person name="Kook J.-K."/>
            <person name="Park S.-N."/>
            <person name="Lim Y.K."/>
        </authorList>
    </citation>
    <scope>NUCLEOTIDE SEQUENCE [LARGE SCALE GENOMIC DNA]</scope>
    <source>
        <strain evidence="10 11">KCOM 3155</strain>
    </source>
</reference>
<keyword evidence="5 9" id="KW-0169">Cobalamin biosynthesis</keyword>
<dbReference type="OrthoDB" id="9811967at2"/>
<dbReference type="PANTHER" id="PTHR34308">
    <property type="entry name" value="COBALAMIN BIOSYNTHESIS PROTEIN CBIB"/>
    <property type="match status" value="1"/>
</dbReference>
<evidence type="ECO:0000256" key="4">
    <source>
        <dbReference type="ARBA" id="ARBA00022475"/>
    </source>
</evidence>
<sequence>MYSSITLIVGWLADKLLGDPTWLPHPIVLFGKTIAAGERWLNKDGHRRVKGGVLTLTLIVLTFCITAGIIHLLGLLSFARPLSVMIFSAILIFYCLAGTTLSKEVRMVFDAADRSLDDGRRQVGRIVGRDTSELSDQEVRKAALETLAENLSDGVIAPLFWLLLLGVPGMMTYKMINTLDSMIGYRTERYRLFGTVAARIDDVANYIPARLTAMLMIIVAGKPRLWRFVCRYGSQHASPNSGWPEAALAGILHCRFGGTHTYFGETIEKPYIGENERTITSADMRRAIAVNLRAEISMVVTVAIAMMVVRWIL</sequence>
<dbReference type="PANTHER" id="PTHR34308:SF1">
    <property type="entry name" value="COBALAMIN BIOSYNTHESIS PROTEIN CBIB"/>
    <property type="match status" value="1"/>
</dbReference>
<evidence type="ECO:0000313" key="11">
    <source>
        <dbReference type="Proteomes" id="UP000278983"/>
    </source>
</evidence>
<dbReference type="GO" id="GO:0009236">
    <property type="term" value="P:cobalamin biosynthetic process"/>
    <property type="evidence" value="ECO:0007669"/>
    <property type="project" value="UniProtKB-UniRule"/>
</dbReference>
<dbReference type="RefSeq" id="WP_126678952.1">
    <property type="nucleotide sequence ID" value="NZ_RYYU01000001.1"/>
</dbReference>
<keyword evidence="6 9" id="KW-0812">Transmembrane</keyword>
<proteinExistence type="inferred from homology"/>
<keyword evidence="11" id="KW-1185">Reference proteome</keyword>
<dbReference type="EMBL" id="RYYU01000001">
    <property type="protein sequence ID" value="RUL59850.1"/>
    <property type="molecule type" value="Genomic_DNA"/>
</dbReference>
<dbReference type="GO" id="GO:0015420">
    <property type="term" value="F:ABC-type vitamin B12 transporter activity"/>
    <property type="evidence" value="ECO:0007669"/>
    <property type="project" value="UniProtKB-UniRule"/>
</dbReference>
<evidence type="ECO:0000313" key="10">
    <source>
        <dbReference type="EMBL" id="RUL59850.1"/>
    </source>
</evidence>
<protein>
    <recommendedName>
        <fullName evidence="9">Cobalamin biosynthesis protein CobD</fullName>
    </recommendedName>
</protein>
<dbReference type="InterPro" id="IPR004485">
    <property type="entry name" value="Cobalamin_biosynth_CobD/CbiB"/>
</dbReference>
<comment type="function">
    <text evidence="9">Converts cobyric acid to cobinamide by the addition of aminopropanol on the F carboxylic group.</text>
</comment>
<evidence type="ECO:0000256" key="7">
    <source>
        <dbReference type="ARBA" id="ARBA00022989"/>
    </source>
</evidence>
<feature type="transmembrane region" description="Helical" evidence="9">
    <location>
        <begin position="155"/>
        <end position="176"/>
    </location>
</feature>
<evidence type="ECO:0000256" key="1">
    <source>
        <dbReference type="ARBA" id="ARBA00004651"/>
    </source>
</evidence>
<dbReference type="Pfam" id="PF03186">
    <property type="entry name" value="CobD_Cbib"/>
    <property type="match status" value="1"/>
</dbReference>
<gene>
    <name evidence="9 10" type="primary">cobD</name>
    <name evidence="10" type="ORF">EHV08_08855</name>
</gene>
<evidence type="ECO:0000256" key="3">
    <source>
        <dbReference type="ARBA" id="ARBA00006263"/>
    </source>
</evidence>
<dbReference type="Proteomes" id="UP000278983">
    <property type="component" value="Unassembled WGS sequence"/>
</dbReference>
<feature type="transmembrane region" description="Helical" evidence="9">
    <location>
        <begin position="53"/>
        <end position="75"/>
    </location>
</feature>
<evidence type="ECO:0000256" key="8">
    <source>
        <dbReference type="ARBA" id="ARBA00023136"/>
    </source>
</evidence>
<evidence type="ECO:0000256" key="2">
    <source>
        <dbReference type="ARBA" id="ARBA00004953"/>
    </source>
</evidence>
<dbReference type="AlphaFoldDB" id="A0A432LM06"/>
<evidence type="ECO:0000256" key="9">
    <source>
        <dbReference type="HAMAP-Rule" id="MF_00024"/>
    </source>
</evidence>
<comment type="similarity">
    <text evidence="3 9">Belongs to the CobD/CbiB family.</text>
</comment>
<comment type="subcellular location">
    <subcellularLocation>
        <location evidence="1 9">Cell membrane</location>
        <topology evidence="1 9">Multi-pass membrane protein</topology>
    </subcellularLocation>
</comment>
<dbReference type="GO" id="GO:0048472">
    <property type="term" value="F:threonine-phosphate decarboxylase activity"/>
    <property type="evidence" value="ECO:0007669"/>
    <property type="project" value="InterPro"/>
</dbReference>
<dbReference type="NCBIfam" id="TIGR00380">
    <property type="entry name" value="cobal_cbiB"/>
    <property type="match status" value="1"/>
</dbReference>
<evidence type="ECO:0000256" key="6">
    <source>
        <dbReference type="ARBA" id="ARBA00022692"/>
    </source>
</evidence>